<keyword evidence="2" id="KW-1185">Reference proteome</keyword>
<evidence type="ECO:0000313" key="1">
    <source>
        <dbReference type="EMBL" id="KIM24250.1"/>
    </source>
</evidence>
<accession>A0A0C3AHX9</accession>
<dbReference type="HOGENOM" id="CLU_915757_0_0_1"/>
<sequence length="304" mass="34238">MAAIKRALILPQLLSANILHNFTRTVWDSSRRTLNARYSSRISSLQPAYPSKQDPQLFEDVNNEYATADTDVVQLPKTGIKSHPCDALAAAALEHNEELANTLLDEYRSAGIDVVLRPEYEELANLNLLKQKFDAFFNWLSLLPPVGGEGGILFPKNTHMVEQMSTIRLPFDQMYRLMYLFARKGWSGPVPNNLVSILAQYTESGEFTRLLSESMDAHRKAHGSSEEVRWIHAEWRNRAIQQYATRNDPETAFSILAQSPLDAVEFDQNVLTHLDAAANPYAISNTGLCRTIDQDRTLISTAET</sequence>
<reference evidence="1 2" key="1">
    <citation type="submission" date="2014-04" db="EMBL/GenBank/DDBJ databases">
        <authorList>
            <consortium name="DOE Joint Genome Institute"/>
            <person name="Kuo A."/>
            <person name="Zuccaro A."/>
            <person name="Kohler A."/>
            <person name="Nagy L.G."/>
            <person name="Floudas D."/>
            <person name="Copeland A."/>
            <person name="Barry K.W."/>
            <person name="Cichocki N."/>
            <person name="Veneault-Fourrey C."/>
            <person name="LaButti K."/>
            <person name="Lindquist E.A."/>
            <person name="Lipzen A."/>
            <person name="Lundell T."/>
            <person name="Morin E."/>
            <person name="Murat C."/>
            <person name="Sun H."/>
            <person name="Tunlid A."/>
            <person name="Henrissat B."/>
            <person name="Grigoriev I.V."/>
            <person name="Hibbett D.S."/>
            <person name="Martin F."/>
            <person name="Nordberg H.P."/>
            <person name="Cantor M.N."/>
            <person name="Hua S.X."/>
        </authorList>
    </citation>
    <scope>NUCLEOTIDE SEQUENCE [LARGE SCALE GENOMIC DNA]</scope>
    <source>
        <strain evidence="1 2">MAFF 305830</strain>
    </source>
</reference>
<evidence type="ECO:0000313" key="2">
    <source>
        <dbReference type="Proteomes" id="UP000054097"/>
    </source>
</evidence>
<proteinExistence type="predicted"/>
<organism evidence="1 2">
    <name type="scientific">Serendipita vermifera MAFF 305830</name>
    <dbReference type="NCBI Taxonomy" id="933852"/>
    <lineage>
        <taxon>Eukaryota</taxon>
        <taxon>Fungi</taxon>
        <taxon>Dikarya</taxon>
        <taxon>Basidiomycota</taxon>
        <taxon>Agaricomycotina</taxon>
        <taxon>Agaricomycetes</taxon>
        <taxon>Sebacinales</taxon>
        <taxon>Serendipitaceae</taxon>
        <taxon>Serendipita</taxon>
    </lineage>
</organism>
<dbReference type="AlphaFoldDB" id="A0A0C3AHX9"/>
<dbReference type="EMBL" id="KN824326">
    <property type="protein sequence ID" value="KIM24250.1"/>
    <property type="molecule type" value="Genomic_DNA"/>
</dbReference>
<dbReference type="OrthoDB" id="10523810at2759"/>
<name>A0A0C3AHX9_SERVB</name>
<dbReference type="Proteomes" id="UP000054097">
    <property type="component" value="Unassembled WGS sequence"/>
</dbReference>
<gene>
    <name evidence="1" type="ORF">M408DRAFT_27224</name>
</gene>
<reference evidence="2" key="2">
    <citation type="submission" date="2015-01" db="EMBL/GenBank/DDBJ databases">
        <title>Evolutionary Origins and Diversification of the Mycorrhizal Mutualists.</title>
        <authorList>
            <consortium name="DOE Joint Genome Institute"/>
            <consortium name="Mycorrhizal Genomics Consortium"/>
            <person name="Kohler A."/>
            <person name="Kuo A."/>
            <person name="Nagy L.G."/>
            <person name="Floudas D."/>
            <person name="Copeland A."/>
            <person name="Barry K.W."/>
            <person name="Cichocki N."/>
            <person name="Veneault-Fourrey C."/>
            <person name="LaButti K."/>
            <person name="Lindquist E.A."/>
            <person name="Lipzen A."/>
            <person name="Lundell T."/>
            <person name="Morin E."/>
            <person name="Murat C."/>
            <person name="Riley R."/>
            <person name="Ohm R."/>
            <person name="Sun H."/>
            <person name="Tunlid A."/>
            <person name="Henrissat B."/>
            <person name="Grigoriev I.V."/>
            <person name="Hibbett D.S."/>
            <person name="Martin F."/>
        </authorList>
    </citation>
    <scope>NUCLEOTIDE SEQUENCE [LARGE SCALE GENOMIC DNA]</scope>
    <source>
        <strain evidence="2">MAFF 305830</strain>
    </source>
</reference>
<protein>
    <submittedName>
        <fullName evidence="1">Uncharacterized protein</fullName>
    </submittedName>
</protein>